<dbReference type="InterPro" id="IPR048287">
    <property type="entry name" value="TSPN-like_N"/>
</dbReference>
<feature type="chain" id="PRO_5041897266" description="Thrombospondin-like N-terminal domain-containing protein" evidence="4">
    <location>
        <begin position="25"/>
        <end position="727"/>
    </location>
</feature>
<dbReference type="InterPro" id="IPR050149">
    <property type="entry name" value="Collagen_superfamily"/>
</dbReference>
<dbReference type="PANTHER" id="PTHR24023">
    <property type="entry name" value="COLLAGEN ALPHA"/>
    <property type="match status" value="1"/>
</dbReference>
<dbReference type="Pfam" id="PF01391">
    <property type="entry name" value="Collagen"/>
    <property type="match status" value="6"/>
</dbReference>
<evidence type="ECO:0000313" key="7">
    <source>
        <dbReference type="Proteomes" id="UP001231518"/>
    </source>
</evidence>
<feature type="region of interest" description="Disordered" evidence="3">
    <location>
        <begin position="601"/>
        <end position="727"/>
    </location>
</feature>
<evidence type="ECO:0000313" key="6">
    <source>
        <dbReference type="EMBL" id="KAJ8710132.1"/>
    </source>
</evidence>
<gene>
    <name evidence="6" type="ORF">PYW07_009498</name>
</gene>
<feature type="signal peptide" evidence="4">
    <location>
        <begin position="1"/>
        <end position="24"/>
    </location>
</feature>
<keyword evidence="1" id="KW-0964">Secreted</keyword>
<dbReference type="Gene3D" id="2.60.120.200">
    <property type="match status" value="1"/>
</dbReference>
<dbReference type="Proteomes" id="UP001231518">
    <property type="component" value="Chromosome 23"/>
</dbReference>
<dbReference type="GO" id="GO:0031012">
    <property type="term" value="C:extracellular matrix"/>
    <property type="evidence" value="ECO:0007669"/>
    <property type="project" value="TreeGrafter"/>
</dbReference>
<evidence type="ECO:0000256" key="1">
    <source>
        <dbReference type="ARBA" id="ARBA00022525"/>
    </source>
</evidence>
<evidence type="ECO:0000256" key="2">
    <source>
        <dbReference type="ARBA" id="ARBA00022737"/>
    </source>
</evidence>
<dbReference type="SMART" id="SM00210">
    <property type="entry name" value="TSPN"/>
    <property type="match status" value="1"/>
</dbReference>
<dbReference type="GO" id="GO:0005615">
    <property type="term" value="C:extracellular space"/>
    <property type="evidence" value="ECO:0007669"/>
    <property type="project" value="TreeGrafter"/>
</dbReference>
<comment type="caution">
    <text evidence="6">The sequence shown here is derived from an EMBL/GenBank/DDBJ whole genome shotgun (WGS) entry which is preliminary data.</text>
</comment>
<organism evidence="6 7">
    <name type="scientific">Mythimna separata</name>
    <name type="common">Oriental armyworm</name>
    <name type="synonym">Pseudaletia separata</name>
    <dbReference type="NCBI Taxonomy" id="271217"/>
    <lineage>
        <taxon>Eukaryota</taxon>
        <taxon>Metazoa</taxon>
        <taxon>Ecdysozoa</taxon>
        <taxon>Arthropoda</taxon>
        <taxon>Hexapoda</taxon>
        <taxon>Insecta</taxon>
        <taxon>Pterygota</taxon>
        <taxon>Neoptera</taxon>
        <taxon>Endopterygota</taxon>
        <taxon>Lepidoptera</taxon>
        <taxon>Glossata</taxon>
        <taxon>Ditrysia</taxon>
        <taxon>Noctuoidea</taxon>
        <taxon>Noctuidae</taxon>
        <taxon>Noctuinae</taxon>
        <taxon>Hadenini</taxon>
        <taxon>Mythimna</taxon>
    </lineage>
</organism>
<sequence length="727" mass="73591">MANMAVFRLTVFIIVISSYPTSNGQTGETTAISETTTPELPQADIAVPCSSHSPGDIDLQTVDLIAVYKMDQPGTKGITLVQGSQDLQRAYRIGLDVNLTLPLRDVFPTGLPPHFTVVGTFNARGQRRPWSLVRARSEASLQFSLTFLPVTKKIAVFIGGSRVMFNSWEIFTPGWHKIHASISNHTVHVAVDCVELQPEKIEVRDFSNATSVTIVSNDDGTSAPIDLQWLSLSCDRYNLSRDSCEEIDIPQQVIATPPPTYEVDPSLLADPVVGGVCTNVTCPAGPVGPRGPKGEQGLRGYTGIPGIRGIKGDTGLPGAPGFTGAKGEPGPPGPIVNASGPGYVGPPGEPGRRGVKGEKGDIGPKGDQGDAGVIGFAGAPGINGRDGLPGPPGPIGPPGDRGLPGPPGPASNINASLIHGAKGEKGAPGRDGRPGDIGLPGTSGRDGAVGPPGPQGFTGLQGPPGNMGPPGLPGPEGKRGSDGPPGPEGPSGRPGPPGPPGLAAASSQQVSIPGPPGPQGPAGQKGEAGFPGLPGMRGVDGVPGAPGERGLPGTPGLPAPVSSARESPSISEAEIRNICEDIIKVRLQEFALNQVVQTNTILGKRGHPGRPGPPGPPGIQGDSGEPGPRGYPGETGDTGKPGSPGPAGEKGDKGERGPQGVGVQGPEGPRGPIGPTGPTGYPGRQGDRGDAGREGPMGPRGHPGLRGTCECPLSYYAYSPQGLSKGP</sequence>
<evidence type="ECO:0000259" key="5">
    <source>
        <dbReference type="SMART" id="SM00210"/>
    </source>
</evidence>
<accession>A0AAD7YBN2</accession>
<feature type="region of interest" description="Disordered" evidence="3">
    <location>
        <begin position="340"/>
        <end position="571"/>
    </location>
</feature>
<dbReference type="AlphaFoldDB" id="A0AAD7YBN2"/>
<proteinExistence type="predicted"/>
<keyword evidence="4" id="KW-0732">Signal</keyword>
<name>A0AAD7YBN2_MYTSE</name>
<evidence type="ECO:0000256" key="4">
    <source>
        <dbReference type="SAM" id="SignalP"/>
    </source>
</evidence>
<feature type="compositionally biased region" description="Pro residues" evidence="3">
    <location>
        <begin position="484"/>
        <end position="500"/>
    </location>
</feature>
<keyword evidence="7" id="KW-1185">Reference proteome</keyword>
<keyword evidence="2" id="KW-0677">Repeat</keyword>
<feature type="compositionally biased region" description="Basic and acidic residues" evidence="3">
    <location>
        <begin position="350"/>
        <end position="368"/>
    </location>
</feature>
<dbReference type="InterPro" id="IPR008160">
    <property type="entry name" value="Collagen"/>
</dbReference>
<dbReference type="EMBL" id="JARGEI010000023">
    <property type="protein sequence ID" value="KAJ8710132.1"/>
    <property type="molecule type" value="Genomic_DNA"/>
</dbReference>
<feature type="compositionally biased region" description="Basic and acidic residues" evidence="3">
    <location>
        <begin position="421"/>
        <end position="434"/>
    </location>
</feature>
<dbReference type="PANTHER" id="PTHR24023:SF1082">
    <property type="entry name" value="COLLAGEN TRIPLE HELIX REPEAT"/>
    <property type="match status" value="1"/>
</dbReference>
<reference evidence="6" key="1">
    <citation type="submission" date="2023-03" db="EMBL/GenBank/DDBJ databases">
        <title>Chromosome-level genomes of two armyworms, Mythimna separata and Mythimna loreyi, provide insights into the biosynthesis and reception of sex pheromones.</title>
        <authorList>
            <person name="Zhao H."/>
        </authorList>
    </citation>
    <scope>NUCLEOTIDE SEQUENCE</scope>
    <source>
        <strain evidence="6">BeijingLab</strain>
        <tissue evidence="6">Pupa</tissue>
    </source>
</reference>
<dbReference type="SUPFAM" id="SSF49899">
    <property type="entry name" value="Concanavalin A-like lectins/glucanases"/>
    <property type="match status" value="1"/>
</dbReference>
<protein>
    <recommendedName>
        <fullName evidence="5">Thrombospondin-like N-terminal domain-containing protein</fullName>
    </recommendedName>
</protein>
<feature type="domain" description="Thrombospondin-like N-terminal" evidence="5">
    <location>
        <begin position="55"/>
        <end position="236"/>
    </location>
</feature>
<evidence type="ECO:0000256" key="3">
    <source>
        <dbReference type="SAM" id="MobiDB-lite"/>
    </source>
</evidence>
<dbReference type="InterPro" id="IPR013320">
    <property type="entry name" value="ConA-like_dom_sf"/>
</dbReference>